<feature type="domain" description="Integrase catalytic" evidence="6">
    <location>
        <begin position="490"/>
        <end position="613"/>
    </location>
</feature>
<evidence type="ECO:0000259" key="6">
    <source>
        <dbReference type="PROSITE" id="PS50994"/>
    </source>
</evidence>
<dbReference type="Gene3D" id="3.30.420.10">
    <property type="entry name" value="Ribonuclease H-like superfamily/Ribonuclease H"/>
    <property type="match status" value="1"/>
</dbReference>
<dbReference type="CDD" id="cd15543">
    <property type="entry name" value="PHD_RSF1"/>
    <property type="match status" value="1"/>
</dbReference>
<dbReference type="GO" id="GO:0008270">
    <property type="term" value="F:zinc ion binding"/>
    <property type="evidence" value="ECO:0007669"/>
    <property type="project" value="UniProtKB-KW"/>
</dbReference>
<dbReference type="PROSITE" id="PS50994">
    <property type="entry name" value="INTEGRASE"/>
    <property type="match status" value="1"/>
</dbReference>
<keyword evidence="8" id="KW-1185">Reference proteome</keyword>
<dbReference type="InterPro" id="IPR019787">
    <property type="entry name" value="Znf_PHD-finger"/>
</dbReference>
<dbReference type="GO" id="GO:0003676">
    <property type="term" value="F:nucleic acid binding"/>
    <property type="evidence" value="ECO:0007669"/>
    <property type="project" value="InterPro"/>
</dbReference>
<dbReference type="InterPro" id="IPR001965">
    <property type="entry name" value="Znf_PHD"/>
</dbReference>
<dbReference type="SUPFAM" id="SSF53098">
    <property type="entry name" value="Ribonuclease H-like"/>
    <property type="match status" value="1"/>
</dbReference>
<dbReference type="PANTHER" id="PTHR37984">
    <property type="entry name" value="PROTEIN CBG26694"/>
    <property type="match status" value="1"/>
</dbReference>
<dbReference type="InterPro" id="IPR013083">
    <property type="entry name" value="Znf_RING/FYVE/PHD"/>
</dbReference>
<dbReference type="SUPFAM" id="SSF57903">
    <property type="entry name" value="FYVE/PHD zinc finger"/>
    <property type="match status" value="1"/>
</dbReference>
<dbReference type="InterPro" id="IPR036397">
    <property type="entry name" value="RNaseH_sf"/>
</dbReference>
<evidence type="ECO:0000313" key="8">
    <source>
        <dbReference type="Proteomes" id="UP000236333"/>
    </source>
</evidence>
<dbReference type="PANTHER" id="PTHR37984:SF5">
    <property type="entry name" value="PROTEIN NYNRIN-LIKE"/>
    <property type="match status" value="1"/>
</dbReference>
<comment type="caution">
    <text evidence="7">The sequence shown here is derived from an EMBL/GenBank/DDBJ whole genome shotgun (WGS) entry which is preliminary data.</text>
</comment>
<dbReference type="InterPro" id="IPR012337">
    <property type="entry name" value="RNaseH-like_sf"/>
</dbReference>
<name>A0A2J7ZLF0_9CHLO</name>
<evidence type="ECO:0000256" key="1">
    <source>
        <dbReference type="ARBA" id="ARBA00022723"/>
    </source>
</evidence>
<dbReference type="PROSITE" id="PS50016">
    <property type="entry name" value="ZF_PHD_2"/>
    <property type="match status" value="1"/>
</dbReference>
<dbReference type="InterPro" id="IPR001584">
    <property type="entry name" value="Integrase_cat-core"/>
</dbReference>
<dbReference type="Pfam" id="PF00628">
    <property type="entry name" value="PHD"/>
    <property type="match status" value="1"/>
</dbReference>
<dbReference type="SMART" id="SM00249">
    <property type="entry name" value="PHD"/>
    <property type="match status" value="1"/>
</dbReference>
<dbReference type="OrthoDB" id="2016337at2759"/>
<reference evidence="7 8" key="1">
    <citation type="journal article" date="2017" name="Mol. Biol. Evol.">
        <title>The 4-celled Tetrabaena socialis nuclear genome reveals the essential components for genetic control of cell number at the origin of multicellularity in the volvocine lineage.</title>
        <authorList>
            <person name="Featherston J."/>
            <person name="Arakaki Y."/>
            <person name="Hanschen E.R."/>
            <person name="Ferris P.J."/>
            <person name="Michod R.E."/>
            <person name="Olson B.J.S.C."/>
            <person name="Nozaki H."/>
            <person name="Durand P.M."/>
        </authorList>
    </citation>
    <scope>NUCLEOTIDE SEQUENCE [LARGE SCALE GENOMIC DNA]</scope>
    <source>
        <strain evidence="7 8">NIES-571</strain>
    </source>
</reference>
<dbReference type="Gene3D" id="1.10.340.70">
    <property type="match status" value="1"/>
</dbReference>
<keyword evidence="1" id="KW-0479">Metal-binding</keyword>
<evidence type="ECO:0000256" key="4">
    <source>
        <dbReference type="PROSITE-ProRule" id="PRU00146"/>
    </source>
</evidence>
<evidence type="ECO:0000256" key="3">
    <source>
        <dbReference type="ARBA" id="ARBA00022833"/>
    </source>
</evidence>
<evidence type="ECO:0000256" key="2">
    <source>
        <dbReference type="ARBA" id="ARBA00022771"/>
    </source>
</evidence>
<dbReference type="EMBL" id="PGGS01001015">
    <property type="protein sequence ID" value="PNH01098.1"/>
    <property type="molecule type" value="Genomic_DNA"/>
</dbReference>
<dbReference type="Pfam" id="PF17921">
    <property type="entry name" value="Integrase_H2C2"/>
    <property type="match status" value="1"/>
</dbReference>
<dbReference type="Gene3D" id="3.30.40.10">
    <property type="entry name" value="Zinc/RING finger domain, C3HC4 (zinc finger)"/>
    <property type="match status" value="1"/>
</dbReference>
<keyword evidence="2 4" id="KW-0863">Zinc-finger</keyword>
<feature type="domain" description="PHD-type" evidence="5">
    <location>
        <begin position="760"/>
        <end position="810"/>
    </location>
</feature>
<dbReference type="InterPro" id="IPR011011">
    <property type="entry name" value="Znf_FYVE_PHD"/>
</dbReference>
<organism evidence="7 8">
    <name type="scientific">Tetrabaena socialis</name>
    <dbReference type="NCBI Taxonomy" id="47790"/>
    <lineage>
        <taxon>Eukaryota</taxon>
        <taxon>Viridiplantae</taxon>
        <taxon>Chlorophyta</taxon>
        <taxon>core chlorophytes</taxon>
        <taxon>Chlorophyceae</taxon>
        <taxon>CS clade</taxon>
        <taxon>Chlamydomonadales</taxon>
        <taxon>Tetrabaenaceae</taxon>
        <taxon>Tetrabaena</taxon>
    </lineage>
</organism>
<evidence type="ECO:0000313" key="7">
    <source>
        <dbReference type="EMBL" id="PNH01098.1"/>
    </source>
</evidence>
<sequence length="1117" mass="121320">MKQGSTLYEPLGGLCTGLKACLRSGIRVNCYLYSDPNPANRRLAASRMAALSAAHPVHLQPEAWADAFLLDPATLSADDLRSAGEQWLVIAYWNQGDSSAQHSALSTLELLRQACGPTEPAYIFGSAAHSQRFTIDQHLGDDSMALEKLGEPVLADAARFGSYAHQIYRCWTSLDDRQQLHELVQAASRPPGGDLQSILTPHHVAPKPAKLLRPPFYPCKTPDLPVIALHPGALGATGSSPTLSTPCPLYNTTTLQHEPPKADECERILGLQQGSTNRCGITEAQRLHLLKNTTDLSTSLACALLTQSSGMQPNGTAAALATERIDAADSPPGDRHSDIWDDASTMHLLRHGTPPKDIDSNEIRRITRRGRRYRMQGDQLLSLTVDGKAKRVPPPPDRIELVKRMHEETGHLGVRRTLALLLTSFWWAGIAQDVSSVVRHCSACDHVNASFNAHTPELNPLPVSGLFYRWGVDLCGPFNKTPRGNTYVMVMIEQSPNKHAEQTAFTFLHHVLGRYGSCAEVCTDQGSEWKGEFAAFLADSLIDHRQTSASHPQANGLAERAVQTCKNALRRIGHSGGGSTDWVKHLAYIMMGYNCSIQQATRISPYALLHATEPTIPPAVRARFEAPLDLDDPTTAAQSIMFRSAALRRNMATAGSNFLIAQHRDTLRYARMRGGALTPRLRRFELGDYVYYRNTTSRTSLDAKAKPQVLRDAEVHPTGVLLLEGKCGGTITAHVSHCAPCHLPIDGHSVDTRLARPSPSHPCEVCGFPDGEEWMLLCDACGKGWHTYCLSPPLTAVPNGTWVCPKCVRKGISPEAVEARALQQPDQAPLPPKHLSALQGAVVMREAAGLKRRSARSVGIAEYSGLKGCSHLFTVSYDDGMAELLSVPQLRARITTVATKPRAKRVLLSSRSSHWDLSSVDLAASALTRLMPGEHGHAKAALLTEAVSTGVLGGGPVVAWELHDLLAALPLGDLGTTFLPWSWGGGDAVQVLRKQGCLVRSGRDRTGIQQGAQLQGFEEAATAGVRMDAICASVSDAVADFLLENARDWARVVVAVRVSPGYLKAADGARLAWLRSMQRKGVLALLDCGNCLWVLVFASMLLKNNFLRDSPKLISVW</sequence>
<evidence type="ECO:0000259" key="5">
    <source>
        <dbReference type="PROSITE" id="PS50016"/>
    </source>
</evidence>
<dbReference type="AlphaFoldDB" id="A0A2J7ZLF0"/>
<accession>A0A2J7ZLF0</accession>
<gene>
    <name evidence="7" type="ORF">TSOC_013033</name>
</gene>
<dbReference type="InterPro" id="IPR050951">
    <property type="entry name" value="Retrovirus_Pol_polyprotein"/>
</dbReference>
<proteinExistence type="predicted"/>
<protein>
    <submittedName>
        <fullName evidence="7">Retrovirus-related Pol polyprotein from transposon</fullName>
    </submittedName>
</protein>
<dbReference type="Proteomes" id="UP000236333">
    <property type="component" value="Unassembled WGS sequence"/>
</dbReference>
<keyword evidence="3" id="KW-0862">Zinc</keyword>
<dbReference type="InterPro" id="IPR041588">
    <property type="entry name" value="Integrase_H2C2"/>
</dbReference>
<dbReference type="GO" id="GO:0015074">
    <property type="term" value="P:DNA integration"/>
    <property type="evidence" value="ECO:0007669"/>
    <property type="project" value="InterPro"/>
</dbReference>